<sequence length="362" mass="41851">MNLRQQAKDAKNEGLGQFCKLILNSAFGGDALNSEKYSNTRLLSANKTFLQHMMGGFIHSTELNDDLYAVQVDKESWRCNTCLQVAYFVLDSAKFWYVNFIYNFMKKAYDMSRMHFIQGDTDSLTWAISGNPNRGPDQLFEEVIKDQGFYDTYKDCVFSENGQKQILHIGVEKQGYNCIALSPKNYIINDEIVLKGVILDQNPQINEQTFVNNIKEGTVIIATNTILSQRKGTMSRVLDGLERCDAKLDECDTKLDAKIAGGLPWRTIKKKPEHYDDYIFYLRKAGLLPKPNNEKDLVCFDEAYSDTAFEMRMSLKERIQDEIHWMNSQCSAENRLHNACDEYREIRDNYINQLQEFIKTLE</sequence>
<gene>
    <name evidence="1" type="ORF">EZS28_021609</name>
</gene>
<evidence type="ECO:0000313" key="2">
    <source>
        <dbReference type="Proteomes" id="UP000324800"/>
    </source>
</evidence>
<dbReference type="Proteomes" id="UP000324800">
    <property type="component" value="Unassembled WGS sequence"/>
</dbReference>
<dbReference type="SUPFAM" id="SSF56672">
    <property type="entry name" value="DNA/RNA polymerases"/>
    <property type="match status" value="1"/>
</dbReference>
<protein>
    <recommendedName>
        <fullName evidence="3">DNA-directed DNA polymerase</fullName>
    </recommendedName>
</protein>
<proteinExistence type="predicted"/>
<name>A0A5J4VKX4_9EUKA</name>
<dbReference type="AlphaFoldDB" id="A0A5J4VKX4"/>
<accession>A0A5J4VKX4</accession>
<reference evidence="1 2" key="1">
    <citation type="submission" date="2019-03" db="EMBL/GenBank/DDBJ databases">
        <title>Single cell metagenomics reveals metabolic interactions within the superorganism composed of flagellate Streblomastix strix and complex community of Bacteroidetes bacteria on its surface.</title>
        <authorList>
            <person name="Treitli S.C."/>
            <person name="Kolisko M."/>
            <person name="Husnik F."/>
            <person name="Keeling P."/>
            <person name="Hampl V."/>
        </authorList>
    </citation>
    <scope>NUCLEOTIDE SEQUENCE [LARGE SCALE GENOMIC DNA]</scope>
    <source>
        <strain evidence="1">ST1C</strain>
    </source>
</reference>
<evidence type="ECO:0000313" key="1">
    <source>
        <dbReference type="EMBL" id="KAA6382863.1"/>
    </source>
</evidence>
<evidence type="ECO:0008006" key="3">
    <source>
        <dbReference type="Google" id="ProtNLM"/>
    </source>
</evidence>
<comment type="caution">
    <text evidence="1">The sequence shown here is derived from an EMBL/GenBank/DDBJ whole genome shotgun (WGS) entry which is preliminary data.</text>
</comment>
<dbReference type="EMBL" id="SNRW01006550">
    <property type="protein sequence ID" value="KAA6382863.1"/>
    <property type="molecule type" value="Genomic_DNA"/>
</dbReference>
<dbReference type="InterPro" id="IPR043502">
    <property type="entry name" value="DNA/RNA_pol_sf"/>
</dbReference>
<organism evidence="1 2">
    <name type="scientific">Streblomastix strix</name>
    <dbReference type="NCBI Taxonomy" id="222440"/>
    <lineage>
        <taxon>Eukaryota</taxon>
        <taxon>Metamonada</taxon>
        <taxon>Preaxostyla</taxon>
        <taxon>Oxymonadida</taxon>
        <taxon>Streblomastigidae</taxon>
        <taxon>Streblomastix</taxon>
    </lineage>
</organism>